<feature type="region of interest" description="Disordered" evidence="7">
    <location>
        <begin position="251"/>
        <end position="271"/>
    </location>
</feature>
<reference evidence="9 10" key="1">
    <citation type="submission" date="2009-11" db="EMBL/GenBank/DDBJ databases">
        <title>Annotation of Allomyces macrogynus ATCC 38327.</title>
        <authorList>
            <consortium name="The Broad Institute Genome Sequencing Platform"/>
            <person name="Russ C."/>
            <person name="Cuomo C."/>
            <person name="Burger G."/>
            <person name="Gray M.W."/>
            <person name="Holland P.W.H."/>
            <person name="King N."/>
            <person name="Lang F.B.F."/>
            <person name="Roger A.J."/>
            <person name="Ruiz-Trillo I."/>
            <person name="Young S.K."/>
            <person name="Zeng Q."/>
            <person name="Gargeya S."/>
            <person name="Fitzgerald M."/>
            <person name="Haas B."/>
            <person name="Abouelleil A."/>
            <person name="Alvarado L."/>
            <person name="Arachchi H.M."/>
            <person name="Berlin A."/>
            <person name="Chapman S.B."/>
            <person name="Gearin G."/>
            <person name="Goldberg J."/>
            <person name="Griggs A."/>
            <person name="Gujja S."/>
            <person name="Hansen M."/>
            <person name="Heiman D."/>
            <person name="Howarth C."/>
            <person name="Larimer J."/>
            <person name="Lui A."/>
            <person name="MacDonald P.J.P."/>
            <person name="McCowen C."/>
            <person name="Montmayeur A."/>
            <person name="Murphy C."/>
            <person name="Neiman D."/>
            <person name="Pearson M."/>
            <person name="Priest M."/>
            <person name="Roberts A."/>
            <person name="Saif S."/>
            <person name="Shea T."/>
            <person name="Sisk P."/>
            <person name="Stolte C."/>
            <person name="Sykes S."/>
            <person name="Wortman J."/>
            <person name="Nusbaum C."/>
            <person name="Birren B."/>
        </authorList>
    </citation>
    <scope>NUCLEOTIDE SEQUENCE [LARGE SCALE GENOMIC DNA]</scope>
    <source>
        <strain evidence="9 10">ATCC 38327</strain>
    </source>
</reference>
<dbReference type="InterPro" id="IPR027640">
    <property type="entry name" value="Kinesin-like_fam"/>
</dbReference>
<feature type="compositionally biased region" description="Pro residues" evidence="7">
    <location>
        <begin position="258"/>
        <end position="267"/>
    </location>
</feature>
<dbReference type="Proteomes" id="UP000054350">
    <property type="component" value="Unassembled WGS sequence"/>
</dbReference>
<dbReference type="InterPro" id="IPR036961">
    <property type="entry name" value="Kinesin_motor_dom_sf"/>
</dbReference>
<dbReference type="GO" id="GO:0005737">
    <property type="term" value="C:cytoplasm"/>
    <property type="evidence" value="ECO:0007669"/>
    <property type="project" value="UniProtKB-SubCell"/>
</dbReference>
<dbReference type="STRING" id="578462.A0A0L0T7Q4"/>
<dbReference type="Gene3D" id="3.40.850.10">
    <property type="entry name" value="Kinesin motor domain"/>
    <property type="match status" value="1"/>
</dbReference>
<evidence type="ECO:0000256" key="3">
    <source>
        <dbReference type="ARBA" id="ARBA00022741"/>
    </source>
</evidence>
<dbReference type="SMART" id="SM00129">
    <property type="entry name" value="KISc"/>
    <property type="match status" value="1"/>
</dbReference>
<proteinExistence type="inferred from homology"/>
<dbReference type="GO" id="GO:0003777">
    <property type="term" value="F:microtubule motor activity"/>
    <property type="evidence" value="ECO:0007669"/>
    <property type="project" value="InterPro"/>
</dbReference>
<accession>A0A0L0T7Q4</accession>
<comment type="caution">
    <text evidence="6">Lacks conserved residue(s) required for the propagation of feature annotation.</text>
</comment>
<dbReference type="Gene3D" id="1.20.58.1980">
    <property type="match status" value="1"/>
</dbReference>
<dbReference type="GO" id="GO:0005875">
    <property type="term" value="C:microtubule associated complex"/>
    <property type="evidence" value="ECO:0007669"/>
    <property type="project" value="TreeGrafter"/>
</dbReference>
<evidence type="ECO:0000313" key="10">
    <source>
        <dbReference type="Proteomes" id="UP000054350"/>
    </source>
</evidence>
<evidence type="ECO:0000256" key="6">
    <source>
        <dbReference type="PROSITE-ProRule" id="PRU00283"/>
    </source>
</evidence>
<comment type="subcellular location">
    <subcellularLocation>
        <location evidence="1">Cytoplasm</location>
    </subcellularLocation>
</comment>
<dbReference type="EMBL" id="GG745368">
    <property type="protein sequence ID" value="KNE70777.1"/>
    <property type="molecule type" value="Genomic_DNA"/>
</dbReference>
<comment type="similarity">
    <text evidence="6">Belongs to the TRAFAC class myosin-kinesin ATPase superfamily. Kinesin family.</text>
</comment>
<dbReference type="PANTHER" id="PTHR47969">
    <property type="entry name" value="CHROMOSOME-ASSOCIATED KINESIN KIF4A-RELATED"/>
    <property type="match status" value="1"/>
</dbReference>
<gene>
    <name evidence="9" type="ORF">AMAG_14901</name>
</gene>
<dbReference type="PROSITE" id="PS50067">
    <property type="entry name" value="KINESIN_MOTOR_2"/>
    <property type="match status" value="2"/>
</dbReference>
<feature type="domain" description="Kinesin motor" evidence="8">
    <location>
        <begin position="136"/>
        <end position="195"/>
    </location>
</feature>
<feature type="domain" description="Kinesin motor" evidence="8">
    <location>
        <begin position="1"/>
        <end position="70"/>
    </location>
</feature>
<name>A0A0L0T7Q4_ALLM3</name>
<reference evidence="10" key="2">
    <citation type="submission" date="2009-11" db="EMBL/GenBank/DDBJ databases">
        <title>The Genome Sequence of Allomyces macrogynus strain ATCC 38327.</title>
        <authorList>
            <consortium name="The Broad Institute Genome Sequencing Platform"/>
            <person name="Russ C."/>
            <person name="Cuomo C."/>
            <person name="Shea T."/>
            <person name="Young S.K."/>
            <person name="Zeng Q."/>
            <person name="Koehrsen M."/>
            <person name="Haas B."/>
            <person name="Borodovsky M."/>
            <person name="Guigo R."/>
            <person name="Alvarado L."/>
            <person name="Berlin A."/>
            <person name="Borenstein D."/>
            <person name="Chen Z."/>
            <person name="Engels R."/>
            <person name="Freedman E."/>
            <person name="Gellesch M."/>
            <person name="Goldberg J."/>
            <person name="Griggs A."/>
            <person name="Gujja S."/>
            <person name="Heiman D."/>
            <person name="Hepburn T."/>
            <person name="Howarth C."/>
            <person name="Jen D."/>
            <person name="Larson L."/>
            <person name="Lewis B."/>
            <person name="Mehta T."/>
            <person name="Park D."/>
            <person name="Pearson M."/>
            <person name="Roberts A."/>
            <person name="Saif S."/>
            <person name="Shenoy N."/>
            <person name="Sisk P."/>
            <person name="Stolte C."/>
            <person name="Sykes S."/>
            <person name="Walk T."/>
            <person name="White J."/>
            <person name="Yandava C."/>
            <person name="Burger G."/>
            <person name="Gray M.W."/>
            <person name="Holland P.W.H."/>
            <person name="King N."/>
            <person name="Lang F.B.F."/>
            <person name="Roger A.J."/>
            <person name="Ruiz-Trillo I."/>
            <person name="Lander E."/>
            <person name="Nusbaum C."/>
        </authorList>
    </citation>
    <scope>NUCLEOTIDE SEQUENCE [LARGE SCALE GENOMIC DNA]</scope>
    <source>
        <strain evidence="10">ATCC 38327</strain>
    </source>
</reference>
<keyword evidence="3" id="KW-0547">Nucleotide-binding</keyword>
<dbReference type="GO" id="GO:0005524">
    <property type="term" value="F:ATP binding"/>
    <property type="evidence" value="ECO:0007669"/>
    <property type="project" value="UniProtKB-KW"/>
</dbReference>
<dbReference type="VEuPathDB" id="FungiDB:AMAG_14901"/>
<sequence length="460" mass="48330">MTGSGKTFTINGATDQSGVVISTVKHLLAERTHANDLTMSASFFEIYCDNVVDLLAAEGERSGIVVVGLQLAKIDDFSPISSAHTGTDNVVVRGLHSRTESLTQCSENNKRRGNKGSSSRSRVRLACRSSRSVKSLTLNQGSTRVPYRECNPTRILQDSLGGGANALLIACVAGSTQFATETLSTLQFAAKSRKIANNPVVNRDTSYRGTWPSFGPQRNLVRPSTLKRSVGNPENAKTPSFLRQPLALRWTPRSSCRSPPPPPPPPNAALGVGEKCSREAIVEDPATSSKRVKRNHQLAQVVSMEPPSLTPPPNTTRLSSSNLAQVVDSAHLPPPSSSAVPPLDTTPMPIGQAPPSLLAGFGSSLVALGSSLTAPALSPTVIRSSLLSAASSLTALASSPAFFDLIVAASGLPASDATNATYPPVTTVSVLTDFDLAIHIISIANRVSAVSVQTEPELLC</sequence>
<organism evidence="9 10">
    <name type="scientific">Allomyces macrogynus (strain ATCC 38327)</name>
    <name type="common">Allomyces javanicus var. macrogynus</name>
    <dbReference type="NCBI Taxonomy" id="578462"/>
    <lineage>
        <taxon>Eukaryota</taxon>
        <taxon>Fungi</taxon>
        <taxon>Fungi incertae sedis</taxon>
        <taxon>Blastocladiomycota</taxon>
        <taxon>Blastocladiomycetes</taxon>
        <taxon>Blastocladiales</taxon>
        <taxon>Blastocladiaceae</taxon>
        <taxon>Allomyces</taxon>
    </lineage>
</organism>
<evidence type="ECO:0000256" key="4">
    <source>
        <dbReference type="ARBA" id="ARBA00022840"/>
    </source>
</evidence>
<evidence type="ECO:0000256" key="5">
    <source>
        <dbReference type="ARBA" id="ARBA00023054"/>
    </source>
</evidence>
<keyword evidence="2" id="KW-0963">Cytoplasm</keyword>
<dbReference type="GO" id="GO:0051231">
    <property type="term" value="P:spindle elongation"/>
    <property type="evidence" value="ECO:0007669"/>
    <property type="project" value="TreeGrafter"/>
</dbReference>
<dbReference type="GO" id="GO:0008017">
    <property type="term" value="F:microtubule binding"/>
    <property type="evidence" value="ECO:0007669"/>
    <property type="project" value="InterPro"/>
</dbReference>
<dbReference type="GO" id="GO:0007052">
    <property type="term" value="P:mitotic spindle organization"/>
    <property type="evidence" value="ECO:0007669"/>
    <property type="project" value="TreeGrafter"/>
</dbReference>
<evidence type="ECO:0000313" key="9">
    <source>
        <dbReference type="EMBL" id="KNE70777.1"/>
    </source>
</evidence>
<keyword evidence="5" id="KW-0175">Coiled coil</keyword>
<keyword evidence="4" id="KW-0067">ATP-binding</keyword>
<evidence type="ECO:0000256" key="2">
    <source>
        <dbReference type="ARBA" id="ARBA00022490"/>
    </source>
</evidence>
<dbReference type="Pfam" id="PF00225">
    <property type="entry name" value="Kinesin"/>
    <property type="match status" value="2"/>
</dbReference>
<dbReference type="AlphaFoldDB" id="A0A0L0T7Q4"/>
<dbReference type="eggNOG" id="KOG0242">
    <property type="taxonomic scope" value="Eukaryota"/>
</dbReference>
<dbReference type="InterPro" id="IPR027417">
    <property type="entry name" value="P-loop_NTPase"/>
</dbReference>
<evidence type="ECO:0000259" key="8">
    <source>
        <dbReference type="PROSITE" id="PS50067"/>
    </source>
</evidence>
<dbReference type="PANTHER" id="PTHR47969:SF15">
    <property type="entry name" value="CHROMOSOME-ASSOCIATED KINESIN KIF4A-RELATED"/>
    <property type="match status" value="1"/>
</dbReference>
<dbReference type="SUPFAM" id="SSF52540">
    <property type="entry name" value="P-loop containing nucleoside triphosphate hydrolases"/>
    <property type="match status" value="1"/>
</dbReference>
<dbReference type="InterPro" id="IPR001752">
    <property type="entry name" value="Kinesin_motor_dom"/>
</dbReference>
<dbReference type="OrthoDB" id="3176171at2759"/>
<keyword evidence="10" id="KW-1185">Reference proteome</keyword>
<feature type="region of interest" description="Disordered" evidence="7">
    <location>
        <begin position="283"/>
        <end position="319"/>
    </location>
</feature>
<evidence type="ECO:0000256" key="1">
    <source>
        <dbReference type="ARBA" id="ARBA00004496"/>
    </source>
</evidence>
<protein>
    <recommendedName>
        <fullName evidence="8">Kinesin motor domain-containing protein</fullName>
    </recommendedName>
</protein>
<evidence type="ECO:0000256" key="7">
    <source>
        <dbReference type="SAM" id="MobiDB-lite"/>
    </source>
</evidence>
<dbReference type="GO" id="GO:0007018">
    <property type="term" value="P:microtubule-based movement"/>
    <property type="evidence" value="ECO:0007669"/>
    <property type="project" value="InterPro"/>
</dbReference>